<dbReference type="PROSITE" id="PS50928">
    <property type="entry name" value="ABC_TM1"/>
    <property type="match status" value="1"/>
</dbReference>
<sequence length="290" mass="32283">MPKRMKLTRPIGQFTFGAWALLSLTVLIPIFYGIYISFLDIKLSSFLPPQFVGLDNYVAAFKAPETWATLKITLAMMILGMLVQIPLGMALALVLHRNLKGSKVFSSILITPMLLTPVAVGLTFRFMFDTDLGIINWVLESFGIDKINWLGQQTTGILAVVLVDSWQSVPFVMLLLVAALGSISPQLYEAASIDGATSRQTFWKITLPLITPTLLVVVMIKIMDFLKLFDTLFMLTRGGPGNETTTLGLWTYKTGFIFLEFSRAAALGVLIMIISAPVYFLWRRSTKEVK</sequence>
<protein>
    <submittedName>
        <fullName evidence="9">Unannotated protein</fullName>
    </submittedName>
</protein>
<evidence type="ECO:0000256" key="2">
    <source>
        <dbReference type="ARBA" id="ARBA00022448"/>
    </source>
</evidence>
<dbReference type="InterPro" id="IPR035906">
    <property type="entry name" value="MetI-like_sf"/>
</dbReference>
<dbReference type="PANTHER" id="PTHR43005:SF1">
    <property type="entry name" value="SPERMIDINE_PUTRESCINE TRANSPORT SYSTEM PERMEASE PROTEIN"/>
    <property type="match status" value="1"/>
</dbReference>
<feature type="transmembrane region" description="Helical" evidence="7">
    <location>
        <begin position="261"/>
        <end position="282"/>
    </location>
</feature>
<organism evidence="9">
    <name type="scientific">freshwater metagenome</name>
    <dbReference type="NCBI Taxonomy" id="449393"/>
    <lineage>
        <taxon>unclassified sequences</taxon>
        <taxon>metagenomes</taxon>
        <taxon>ecological metagenomes</taxon>
    </lineage>
</organism>
<feature type="transmembrane region" description="Helical" evidence="7">
    <location>
        <begin position="171"/>
        <end position="190"/>
    </location>
</feature>
<comment type="subcellular location">
    <subcellularLocation>
        <location evidence="1">Cell membrane</location>
        <topology evidence="1">Multi-pass membrane protein</topology>
    </subcellularLocation>
</comment>
<reference evidence="9" key="1">
    <citation type="submission" date="2020-05" db="EMBL/GenBank/DDBJ databases">
        <authorList>
            <person name="Chiriac C."/>
            <person name="Salcher M."/>
            <person name="Ghai R."/>
            <person name="Kavagutti S V."/>
        </authorList>
    </citation>
    <scope>NUCLEOTIDE SEQUENCE</scope>
</reference>
<dbReference type="GO" id="GO:0055085">
    <property type="term" value="P:transmembrane transport"/>
    <property type="evidence" value="ECO:0007669"/>
    <property type="project" value="InterPro"/>
</dbReference>
<evidence type="ECO:0000256" key="7">
    <source>
        <dbReference type="SAM" id="Phobius"/>
    </source>
</evidence>
<evidence type="ECO:0000259" key="8">
    <source>
        <dbReference type="PROSITE" id="PS50928"/>
    </source>
</evidence>
<dbReference type="AlphaFoldDB" id="A0A6J6AKW0"/>
<dbReference type="Pfam" id="PF00528">
    <property type="entry name" value="BPD_transp_1"/>
    <property type="match status" value="1"/>
</dbReference>
<dbReference type="CDD" id="cd06261">
    <property type="entry name" value="TM_PBP2"/>
    <property type="match status" value="1"/>
</dbReference>
<dbReference type="GO" id="GO:0005886">
    <property type="term" value="C:plasma membrane"/>
    <property type="evidence" value="ECO:0007669"/>
    <property type="project" value="UniProtKB-SubCell"/>
</dbReference>
<proteinExistence type="predicted"/>
<evidence type="ECO:0000256" key="3">
    <source>
        <dbReference type="ARBA" id="ARBA00022475"/>
    </source>
</evidence>
<name>A0A6J6AKW0_9ZZZZ</name>
<feature type="domain" description="ABC transmembrane type-1" evidence="8">
    <location>
        <begin position="70"/>
        <end position="282"/>
    </location>
</feature>
<dbReference type="SUPFAM" id="SSF161098">
    <property type="entry name" value="MetI-like"/>
    <property type="match status" value="1"/>
</dbReference>
<keyword evidence="6 7" id="KW-0472">Membrane</keyword>
<feature type="transmembrane region" description="Helical" evidence="7">
    <location>
        <begin position="107"/>
        <end position="128"/>
    </location>
</feature>
<evidence type="ECO:0000256" key="1">
    <source>
        <dbReference type="ARBA" id="ARBA00004651"/>
    </source>
</evidence>
<accession>A0A6J6AKW0</accession>
<feature type="transmembrane region" description="Helical" evidence="7">
    <location>
        <begin position="12"/>
        <end position="38"/>
    </location>
</feature>
<keyword evidence="2" id="KW-0813">Transport</keyword>
<evidence type="ECO:0000256" key="5">
    <source>
        <dbReference type="ARBA" id="ARBA00022989"/>
    </source>
</evidence>
<evidence type="ECO:0000256" key="4">
    <source>
        <dbReference type="ARBA" id="ARBA00022692"/>
    </source>
</evidence>
<keyword evidence="5 7" id="KW-1133">Transmembrane helix</keyword>
<dbReference type="Gene3D" id="1.10.3720.10">
    <property type="entry name" value="MetI-like"/>
    <property type="match status" value="1"/>
</dbReference>
<feature type="transmembrane region" description="Helical" evidence="7">
    <location>
        <begin position="72"/>
        <end position="95"/>
    </location>
</feature>
<feature type="transmembrane region" description="Helical" evidence="7">
    <location>
        <begin position="202"/>
        <end position="223"/>
    </location>
</feature>
<dbReference type="PANTHER" id="PTHR43005">
    <property type="entry name" value="BLR7065 PROTEIN"/>
    <property type="match status" value="1"/>
</dbReference>
<dbReference type="EMBL" id="CAEUNI010000012">
    <property type="protein sequence ID" value="CAB4370707.1"/>
    <property type="molecule type" value="Genomic_DNA"/>
</dbReference>
<gene>
    <name evidence="9" type="ORF">UFOPK4182_00217</name>
</gene>
<keyword evidence="4 7" id="KW-0812">Transmembrane</keyword>
<evidence type="ECO:0000313" key="9">
    <source>
        <dbReference type="EMBL" id="CAB4370707.1"/>
    </source>
</evidence>
<evidence type="ECO:0000256" key="6">
    <source>
        <dbReference type="ARBA" id="ARBA00023136"/>
    </source>
</evidence>
<keyword evidence="3" id="KW-1003">Cell membrane</keyword>
<dbReference type="InterPro" id="IPR000515">
    <property type="entry name" value="MetI-like"/>
</dbReference>